<evidence type="ECO:0000313" key="15">
    <source>
        <dbReference type="EMBL" id="PIA94678.1"/>
    </source>
</evidence>
<dbReference type="EMBL" id="CP134189">
    <property type="protein sequence ID" value="WPB05243.1"/>
    <property type="molecule type" value="Genomic_DNA"/>
</dbReference>
<dbReference type="InterPro" id="IPR011678">
    <property type="entry name" value="EMC1_C"/>
</dbReference>
<keyword evidence="9 11" id="KW-0472">Membrane</keyword>
<feature type="domain" description="ER membrane protein complex subunit 1 C-terminal" evidence="13">
    <location>
        <begin position="708"/>
        <end position="926"/>
    </location>
</feature>
<keyword evidence="8 11" id="KW-1133">Transmembrane helix</keyword>
<dbReference type="Proteomes" id="UP000230605">
    <property type="component" value="Chromosome 6"/>
</dbReference>
<comment type="similarity">
    <text evidence="2">Belongs to the EMC1 family.</text>
</comment>
<evidence type="ECO:0000256" key="2">
    <source>
        <dbReference type="ARBA" id="ARBA00007904"/>
    </source>
</evidence>
<feature type="signal peptide" evidence="12">
    <location>
        <begin position="1"/>
        <end position="18"/>
    </location>
</feature>
<dbReference type="SUPFAM" id="SSF50998">
    <property type="entry name" value="Quinoprotein alcohol dehydrogenase-like"/>
    <property type="match status" value="1"/>
</dbReference>
<evidence type="ECO:0000256" key="9">
    <source>
        <dbReference type="ARBA" id="ARBA00023136"/>
    </source>
</evidence>
<evidence type="ECO:0000256" key="10">
    <source>
        <dbReference type="ARBA" id="ARBA00023180"/>
    </source>
</evidence>
<gene>
    <name evidence="15" type="ORF">CB0940_08662</name>
    <name evidence="16" type="ORF">RHO25_009895</name>
</gene>
<evidence type="ECO:0000313" key="17">
    <source>
        <dbReference type="Proteomes" id="UP000230605"/>
    </source>
</evidence>
<dbReference type="GO" id="GO:0072546">
    <property type="term" value="C:EMC complex"/>
    <property type="evidence" value="ECO:0007669"/>
    <property type="project" value="InterPro"/>
</dbReference>
<evidence type="ECO:0000256" key="8">
    <source>
        <dbReference type="ARBA" id="ARBA00022989"/>
    </source>
</evidence>
<evidence type="ECO:0000256" key="12">
    <source>
        <dbReference type="SAM" id="SignalP"/>
    </source>
</evidence>
<keyword evidence="5 11" id="KW-0812">Transmembrane</keyword>
<dbReference type="Proteomes" id="UP001302367">
    <property type="component" value="Chromosome 6"/>
</dbReference>
<keyword evidence="6 12" id="KW-0732">Signal</keyword>
<evidence type="ECO:0000256" key="3">
    <source>
        <dbReference type="ARBA" id="ARBA00011276"/>
    </source>
</evidence>
<sequence>MRLPLFGVATLLLRSTHAIFADEAWDVDYHHPLLGLPKEETTLFHQPNPASKASLIYTLSEEGIVGAVNPRDGSLVWRHSLPRNLSDAGFLRAGSGQDIVIAGAGHQVSAWSAADGRLAWSRELAHEIKDLEILELSDGKDVATAKDAIILTGGERPALHRVDGASGDVKWTHRLESGDEPYQLSASATEVFAIQLHKTMLGYIKIKVAALDPVTGRKIDEHALSSESELASADTIISVGANSASPIIAWTDSAYTVLKVNIVGTKAVTTFNIEKHEDQAVTRVRLHAPFHTTAVAHFLVHFETEASHWAEVYHIDLTKNKIAKAYSLPRVGGQGAFSTSNLDANVYFTRITSSEVVTVSSDSHGVLGRWTLGDLAVGAVPGEIVTPVHAVSEVSVKAGEVSAVRTALLVSTGDWVLIRGGTPAWQRPEALAATISATFATTAQVESFAHELELEAHSNFVSAYIHRVQRHIRDLKHLPELVTSLPQRIQNGIFGTTAESVGHDVFGFHQVIACATKNGRVVAIDAASANRILWSKDVAHLKNGETWRPTLETGANGAVVITVEGSPPLVALNATNGAVVADPGSARSPLPEADAIRFGLQKDGSLTASKSGLSADGALWRFFPPKNERVVTLVPRPVNDPVASIGKVLGDRRVLYKYLSPNVALLVTANDAARSATFHVIDTVTGATLHADIQHNVDLAEPIPAIITENWFAYSFTAESAESTPKGHHLVVGELFESFVPNDRGPLSEKANSSSLQQPPEPFVLSKSYQIPEAISKLAITRTRQGITSRQLLAVLADSSSLVGIPYQVLDPRRPVDREPTKDEQMEGLVKYIPTIEFDPKWYLNHKRELLGITNVITSPALVESTSLIFAYGLDLFGTRLTPSSSFDVLGKDFNKFQMLSTVAGLAIVTFVVAPLVTRKQVNQRWQFA</sequence>
<dbReference type="InterPro" id="IPR011047">
    <property type="entry name" value="Quinoprotein_ADH-like_sf"/>
</dbReference>
<evidence type="ECO:0000259" key="13">
    <source>
        <dbReference type="Pfam" id="PF07774"/>
    </source>
</evidence>
<proteinExistence type="inferred from homology"/>
<accession>A0A2G5HQ73</accession>
<evidence type="ECO:0000256" key="4">
    <source>
        <dbReference type="ARBA" id="ARBA00020824"/>
    </source>
</evidence>
<dbReference type="OrthoDB" id="28092at2759"/>
<dbReference type="GO" id="GO:0034975">
    <property type="term" value="P:protein folding in endoplasmic reticulum"/>
    <property type="evidence" value="ECO:0007669"/>
    <property type="project" value="TreeGrafter"/>
</dbReference>
<name>A0A2G5HQ73_CERBT</name>
<reference evidence="16 18" key="2">
    <citation type="submission" date="2023-09" db="EMBL/GenBank/DDBJ databases">
        <title>Complete-Gapless Cercospora beticola genome.</title>
        <authorList>
            <person name="Wyatt N.A."/>
            <person name="Spanner R.E."/>
            <person name="Bolton M.D."/>
        </authorList>
    </citation>
    <scope>NUCLEOTIDE SEQUENCE [LARGE SCALE GENOMIC DNA]</scope>
    <source>
        <strain evidence="16">Cb09-40</strain>
    </source>
</reference>
<dbReference type="InterPro" id="IPR058545">
    <property type="entry name" value="Beta-prop_EMC1_1st"/>
</dbReference>
<dbReference type="EMBL" id="LKMD01000104">
    <property type="protein sequence ID" value="PIA94678.1"/>
    <property type="molecule type" value="Genomic_DNA"/>
</dbReference>
<evidence type="ECO:0000256" key="1">
    <source>
        <dbReference type="ARBA" id="ARBA00004115"/>
    </source>
</evidence>
<comment type="subcellular location">
    <subcellularLocation>
        <location evidence="1">Endoplasmic reticulum membrane</location>
        <topology evidence="1">Single-pass type I membrane protein</topology>
    </subcellularLocation>
</comment>
<evidence type="ECO:0000256" key="11">
    <source>
        <dbReference type="SAM" id="Phobius"/>
    </source>
</evidence>
<dbReference type="InterPro" id="IPR015943">
    <property type="entry name" value="WD40/YVTN_repeat-like_dom_sf"/>
</dbReference>
<feature type="domain" description="EMC1 first beta-propeller" evidence="14">
    <location>
        <begin position="18"/>
        <end position="429"/>
    </location>
</feature>
<keyword evidence="7" id="KW-0256">Endoplasmic reticulum</keyword>
<comment type="subunit">
    <text evidence="3">Component of the ER membrane protein complex (EMC).</text>
</comment>
<keyword evidence="10" id="KW-0325">Glycoprotein</keyword>
<protein>
    <recommendedName>
        <fullName evidence="4">ER membrane protein complex subunit 1</fullName>
    </recommendedName>
</protein>
<feature type="transmembrane region" description="Helical" evidence="11">
    <location>
        <begin position="897"/>
        <end position="917"/>
    </location>
</feature>
<evidence type="ECO:0000259" key="14">
    <source>
        <dbReference type="Pfam" id="PF25293"/>
    </source>
</evidence>
<evidence type="ECO:0000256" key="7">
    <source>
        <dbReference type="ARBA" id="ARBA00022824"/>
    </source>
</evidence>
<feature type="chain" id="PRO_5013855212" description="ER membrane protein complex subunit 1" evidence="12">
    <location>
        <begin position="19"/>
        <end position="929"/>
    </location>
</feature>
<dbReference type="Pfam" id="PF25293">
    <property type="entry name" value="Beta-prop_EMC1_N"/>
    <property type="match status" value="1"/>
</dbReference>
<dbReference type="PANTHER" id="PTHR21573">
    <property type="entry name" value="ER MEMBRANE PROTEIN COMPLEX SUBUNIT 1"/>
    <property type="match status" value="1"/>
</dbReference>
<evidence type="ECO:0000313" key="16">
    <source>
        <dbReference type="EMBL" id="WPB05243.1"/>
    </source>
</evidence>
<evidence type="ECO:0000256" key="6">
    <source>
        <dbReference type="ARBA" id="ARBA00022729"/>
    </source>
</evidence>
<dbReference type="InterPro" id="IPR026895">
    <property type="entry name" value="EMC1"/>
</dbReference>
<evidence type="ECO:0000256" key="5">
    <source>
        <dbReference type="ARBA" id="ARBA00022692"/>
    </source>
</evidence>
<reference evidence="15 17" key="1">
    <citation type="submission" date="2015-10" db="EMBL/GenBank/DDBJ databases">
        <title>The cercosporin biosynthetic gene cluster was horizontally transferred to several fungal lineages and shown to be expanded in Cercospora beticola based on microsynteny with recipient genomes.</title>
        <authorList>
            <person name="De Jonge R."/>
            <person name="Ebert M.K."/>
            <person name="Suttle J.C."/>
            <person name="Jurick Ii W.M."/>
            <person name="Secor G.A."/>
            <person name="Thomma B.P."/>
            <person name="Van De Peer Y."/>
            <person name="Bolton M.D."/>
        </authorList>
    </citation>
    <scope>NUCLEOTIDE SEQUENCE [LARGE SCALE GENOMIC DNA]</scope>
    <source>
        <strain evidence="15 17">09-40</strain>
    </source>
</reference>
<dbReference type="Pfam" id="PF07774">
    <property type="entry name" value="EMC1_C"/>
    <property type="match status" value="1"/>
</dbReference>
<evidence type="ECO:0000313" key="18">
    <source>
        <dbReference type="Proteomes" id="UP001302367"/>
    </source>
</evidence>
<dbReference type="Gene3D" id="2.130.10.10">
    <property type="entry name" value="YVTN repeat-like/Quinoprotein amine dehydrogenase"/>
    <property type="match status" value="1"/>
</dbReference>
<organism evidence="15 17">
    <name type="scientific">Cercospora beticola</name>
    <name type="common">Sugarbeet leaf spot fungus</name>
    <dbReference type="NCBI Taxonomy" id="122368"/>
    <lineage>
        <taxon>Eukaryota</taxon>
        <taxon>Fungi</taxon>
        <taxon>Dikarya</taxon>
        <taxon>Ascomycota</taxon>
        <taxon>Pezizomycotina</taxon>
        <taxon>Dothideomycetes</taxon>
        <taxon>Dothideomycetidae</taxon>
        <taxon>Mycosphaerellales</taxon>
        <taxon>Mycosphaerellaceae</taxon>
        <taxon>Cercospora</taxon>
    </lineage>
</organism>
<dbReference type="AlphaFoldDB" id="A0A2G5HQ73"/>
<keyword evidence="18" id="KW-1185">Reference proteome</keyword>
<dbReference type="PANTHER" id="PTHR21573:SF0">
    <property type="entry name" value="ER MEMBRANE PROTEIN COMPLEX SUBUNIT 1"/>
    <property type="match status" value="1"/>
</dbReference>